<dbReference type="GO" id="GO:0009279">
    <property type="term" value="C:cell outer membrane"/>
    <property type="evidence" value="ECO:0007669"/>
    <property type="project" value="UniProtKB-SubCell"/>
</dbReference>
<dbReference type="AlphaFoldDB" id="U2QDN0"/>
<dbReference type="GO" id="GO:0044718">
    <property type="term" value="P:siderophore transmembrane transport"/>
    <property type="evidence" value="ECO:0007669"/>
    <property type="project" value="TreeGrafter"/>
</dbReference>
<dbReference type="InterPro" id="IPR000531">
    <property type="entry name" value="Beta-barrel_TonB"/>
</dbReference>
<feature type="chain" id="PRO_5004634147" evidence="10">
    <location>
        <begin position="20"/>
        <end position="840"/>
    </location>
</feature>
<evidence type="ECO:0000256" key="9">
    <source>
        <dbReference type="RuleBase" id="RU003357"/>
    </source>
</evidence>
<keyword evidence="14" id="KW-1185">Reference proteome</keyword>
<dbReference type="CDD" id="cd01347">
    <property type="entry name" value="ligand_gated_channel"/>
    <property type="match status" value="1"/>
</dbReference>
<evidence type="ECO:0000313" key="14">
    <source>
        <dbReference type="Proteomes" id="UP000016648"/>
    </source>
</evidence>
<comment type="similarity">
    <text evidence="8 9">Belongs to the TonB-dependent receptor family.</text>
</comment>
<accession>U2QDN0</accession>
<sequence>MKKLLLFMVGLLCALQIGAQETDAMLFGDVKSKTTGKHLPYATIKVKGTKLKTVCDGTGHFKLVHLPLGKQTIIASIVGYKDQELEVQMQSEKVTSVYFQLEDDELSVNQVVVTGTRTQHYVKSVPIRTEVLTSKAITNKNAQNVFEALENTPGIRVEQQCQFCNFSEVRMQGLGAEHTQVLIDGEPVYSGLAGVYGLQQMNTNDLDRIEIVKGAGSALYGSSAVAGAINLISKEPSYDPSIKGDLQFGNFGYKNYNASGSWRNSDIGFNVFAQRTEMDAVDATQDGVGRKEVKHKDGISDRVNEKVNNLGFGLYFYNPFAKNDKLVLRGKATDEERRGGVMTDDQYLNPFTEMTENINTKRLTSELSYSLPVGRYSRFDLAVAYVHHRREATNDTYLGSYKETHGGKEPDVSSMRPYLAKENTVTPSLTFGTKMGNHNLLFGAQGYFTRLRETGLYCVTGKPGDAYYGTDYTSIGKKHANEFGLFVQDEWDVTPQLSVVPGLRLDSHSSGEEYSSSKVVFDGNFPKTKFNETSVNPRVAIKYAATSNLVLRANVGTGFRAPYGFSEDLHLCSGSPRVWKSSDLKAEKSLSFNLSGDYYGKNYQLSANLFRTNLQNKIAFGDADDKVKALGYTYQWENKGDAYVQGVELGAKISLMKDLTANLNWTFNQGEYKNVRDEWKFDDIISGLEDAVKEALAGGNVDDLKTAKANLASVQSREAEYKQYEKDSKQVSRFPRMTGDFTLEYTPNTWTFTLTSSLQGRMYIDYMAEAGMQDSKIKKTDAFMLFNCRVAKRIGEMFTVYAGGKNIFSYIQDEKHTDDAAFMYAPVFGATWYAGVSVRL</sequence>
<evidence type="ECO:0000313" key="13">
    <source>
        <dbReference type="EMBL" id="ERK39428.1"/>
    </source>
</evidence>
<evidence type="ECO:0000259" key="11">
    <source>
        <dbReference type="Pfam" id="PF00593"/>
    </source>
</evidence>
<keyword evidence="4 8" id="KW-0812">Transmembrane</keyword>
<dbReference type="EMBL" id="AWEY01000020">
    <property type="protein sequence ID" value="ERK39428.1"/>
    <property type="molecule type" value="Genomic_DNA"/>
</dbReference>
<keyword evidence="2 8" id="KW-0813">Transport</keyword>
<evidence type="ECO:0000256" key="7">
    <source>
        <dbReference type="ARBA" id="ARBA00023237"/>
    </source>
</evidence>
<proteinExistence type="inferred from homology"/>
<dbReference type="InterPro" id="IPR036942">
    <property type="entry name" value="Beta-barrel_TonB_sf"/>
</dbReference>
<dbReference type="Pfam" id="PF07715">
    <property type="entry name" value="Plug"/>
    <property type="match status" value="1"/>
</dbReference>
<dbReference type="InterPro" id="IPR037066">
    <property type="entry name" value="Plug_dom_sf"/>
</dbReference>
<dbReference type="Proteomes" id="UP000016648">
    <property type="component" value="Unassembled WGS sequence"/>
</dbReference>
<dbReference type="SUPFAM" id="SSF49464">
    <property type="entry name" value="Carboxypeptidase regulatory domain-like"/>
    <property type="match status" value="1"/>
</dbReference>
<comment type="caution">
    <text evidence="13">The sequence shown here is derived from an EMBL/GenBank/DDBJ whole genome shotgun (WGS) entry which is preliminary data.</text>
</comment>
<organism evidence="13 14">
    <name type="scientific">Segatella baroniae F0067</name>
    <dbReference type="NCBI Taxonomy" id="1115809"/>
    <lineage>
        <taxon>Bacteria</taxon>
        <taxon>Pseudomonadati</taxon>
        <taxon>Bacteroidota</taxon>
        <taxon>Bacteroidia</taxon>
        <taxon>Bacteroidales</taxon>
        <taxon>Prevotellaceae</taxon>
        <taxon>Segatella</taxon>
    </lineage>
</organism>
<dbReference type="Pfam" id="PF00593">
    <property type="entry name" value="TonB_dep_Rec_b-barrel"/>
    <property type="match status" value="1"/>
</dbReference>
<evidence type="ECO:0000256" key="10">
    <source>
        <dbReference type="SAM" id="SignalP"/>
    </source>
</evidence>
<evidence type="ECO:0000256" key="2">
    <source>
        <dbReference type="ARBA" id="ARBA00022448"/>
    </source>
</evidence>
<dbReference type="InterPro" id="IPR039426">
    <property type="entry name" value="TonB-dep_rcpt-like"/>
</dbReference>
<protein>
    <submittedName>
        <fullName evidence="13">TonB-dependent receptor plug domain protein</fullName>
    </submittedName>
</protein>
<dbReference type="PROSITE" id="PS52016">
    <property type="entry name" value="TONB_DEPENDENT_REC_3"/>
    <property type="match status" value="1"/>
</dbReference>
<evidence type="ECO:0000256" key="3">
    <source>
        <dbReference type="ARBA" id="ARBA00022452"/>
    </source>
</evidence>
<evidence type="ECO:0000256" key="6">
    <source>
        <dbReference type="ARBA" id="ARBA00023136"/>
    </source>
</evidence>
<evidence type="ECO:0000259" key="12">
    <source>
        <dbReference type="Pfam" id="PF07715"/>
    </source>
</evidence>
<evidence type="ECO:0000256" key="1">
    <source>
        <dbReference type="ARBA" id="ARBA00004571"/>
    </source>
</evidence>
<dbReference type="SUPFAM" id="SSF56935">
    <property type="entry name" value="Porins"/>
    <property type="match status" value="1"/>
</dbReference>
<dbReference type="Pfam" id="PF13715">
    <property type="entry name" value="CarbopepD_reg_2"/>
    <property type="match status" value="1"/>
</dbReference>
<dbReference type="RefSeq" id="WP_021589573.1">
    <property type="nucleotide sequence ID" value="NZ_AWEY01000020.1"/>
</dbReference>
<dbReference type="InterPro" id="IPR012910">
    <property type="entry name" value="Plug_dom"/>
</dbReference>
<feature type="domain" description="TonB-dependent receptor plug" evidence="12">
    <location>
        <begin position="123"/>
        <end position="228"/>
    </location>
</feature>
<reference evidence="13 14" key="1">
    <citation type="submission" date="2013-08" db="EMBL/GenBank/DDBJ databases">
        <authorList>
            <person name="Durkin A.S."/>
            <person name="Haft D.R."/>
            <person name="McCorrison J."/>
            <person name="Torralba M."/>
            <person name="Gillis M."/>
            <person name="Haft D.H."/>
            <person name="Methe B."/>
            <person name="Sutton G."/>
            <person name="Nelson K.E."/>
        </authorList>
    </citation>
    <scope>NUCLEOTIDE SEQUENCE [LARGE SCALE GENOMIC DNA]</scope>
    <source>
        <strain evidence="13 14">F0067</strain>
    </source>
</reference>
<keyword evidence="3 8" id="KW-1134">Transmembrane beta strand</keyword>
<dbReference type="PANTHER" id="PTHR30069">
    <property type="entry name" value="TONB-DEPENDENT OUTER MEMBRANE RECEPTOR"/>
    <property type="match status" value="1"/>
</dbReference>
<dbReference type="InterPro" id="IPR008969">
    <property type="entry name" value="CarboxyPept-like_regulatory"/>
</dbReference>
<keyword evidence="13" id="KW-0675">Receptor</keyword>
<dbReference type="Gene3D" id="2.40.170.20">
    <property type="entry name" value="TonB-dependent receptor, beta-barrel domain"/>
    <property type="match status" value="1"/>
</dbReference>
<evidence type="ECO:0000256" key="4">
    <source>
        <dbReference type="ARBA" id="ARBA00022692"/>
    </source>
</evidence>
<name>U2QDN0_9BACT</name>
<evidence type="ECO:0000256" key="8">
    <source>
        <dbReference type="PROSITE-ProRule" id="PRU01360"/>
    </source>
</evidence>
<feature type="domain" description="TonB-dependent receptor-like beta-barrel" evidence="11">
    <location>
        <begin position="309"/>
        <end position="807"/>
    </location>
</feature>
<feature type="signal peptide" evidence="10">
    <location>
        <begin position="1"/>
        <end position="19"/>
    </location>
</feature>
<dbReference type="GO" id="GO:0015344">
    <property type="term" value="F:siderophore uptake transmembrane transporter activity"/>
    <property type="evidence" value="ECO:0007669"/>
    <property type="project" value="TreeGrafter"/>
</dbReference>
<comment type="subcellular location">
    <subcellularLocation>
        <location evidence="1 8">Cell outer membrane</location>
        <topology evidence="1 8">Multi-pass membrane protein</topology>
    </subcellularLocation>
</comment>
<dbReference type="Gene3D" id="2.60.40.1120">
    <property type="entry name" value="Carboxypeptidase-like, regulatory domain"/>
    <property type="match status" value="1"/>
</dbReference>
<keyword evidence="7 8" id="KW-0998">Cell outer membrane</keyword>
<dbReference type="Gene3D" id="2.170.130.10">
    <property type="entry name" value="TonB-dependent receptor, plug domain"/>
    <property type="match status" value="1"/>
</dbReference>
<keyword evidence="6 8" id="KW-0472">Membrane</keyword>
<dbReference type="PATRIC" id="fig|1115809.3.peg.1218"/>
<evidence type="ECO:0000256" key="5">
    <source>
        <dbReference type="ARBA" id="ARBA00023077"/>
    </source>
</evidence>
<gene>
    <name evidence="13" type="ORF">HMPREF9135_1665</name>
</gene>
<dbReference type="PANTHER" id="PTHR30069:SF57">
    <property type="entry name" value="TONB-DEPENDENT RECEPTOR"/>
    <property type="match status" value="1"/>
</dbReference>
<keyword evidence="10" id="KW-0732">Signal</keyword>
<keyword evidence="5 9" id="KW-0798">TonB box</keyword>